<name>A0A2A4I0B6_9SPHN</name>
<keyword evidence="2" id="KW-0732">Signal</keyword>
<dbReference type="Gene3D" id="3.40.50.1820">
    <property type="entry name" value="alpha/beta hydrolase"/>
    <property type="match status" value="1"/>
</dbReference>
<comment type="caution">
    <text evidence="5">The sequence shown here is derived from an EMBL/GenBank/DDBJ whole genome shotgun (WGS) entry which is preliminary data.</text>
</comment>
<dbReference type="SUPFAM" id="SSF53474">
    <property type="entry name" value="alpha/beta-Hydrolases"/>
    <property type="match status" value="1"/>
</dbReference>
<dbReference type="AlphaFoldDB" id="A0A2A4I0B6"/>
<feature type="domain" description="Peptidase S9 prolyl oligopeptidase catalytic" evidence="3">
    <location>
        <begin position="238"/>
        <end position="300"/>
    </location>
</feature>
<dbReference type="InterPro" id="IPR050300">
    <property type="entry name" value="GDXG_lipolytic_enzyme"/>
</dbReference>
<dbReference type="PANTHER" id="PTHR48081">
    <property type="entry name" value="AB HYDROLASE SUPERFAMILY PROTEIN C4A8.06C"/>
    <property type="match status" value="1"/>
</dbReference>
<evidence type="ECO:0000313" key="5">
    <source>
        <dbReference type="EMBL" id="PCG09365.1"/>
    </source>
</evidence>
<protein>
    <submittedName>
        <fullName evidence="5">Alpha/beta hydrolase</fullName>
    </submittedName>
</protein>
<evidence type="ECO:0000259" key="4">
    <source>
        <dbReference type="Pfam" id="PF20434"/>
    </source>
</evidence>
<dbReference type="Pfam" id="PF00326">
    <property type="entry name" value="Peptidase_S9"/>
    <property type="match status" value="1"/>
</dbReference>
<accession>A0A2A4I0B6</accession>
<dbReference type="PANTHER" id="PTHR48081:SF6">
    <property type="entry name" value="PEPTIDASE S9 PROLYL OLIGOPEPTIDASE CATALYTIC DOMAIN-CONTAINING PROTEIN"/>
    <property type="match status" value="1"/>
</dbReference>
<dbReference type="Proteomes" id="UP000218784">
    <property type="component" value="Unassembled WGS sequence"/>
</dbReference>
<dbReference type="InterPro" id="IPR049492">
    <property type="entry name" value="BD-FAE-like_dom"/>
</dbReference>
<reference evidence="5 6" key="1">
    <citation type="submission" date="2017-09" db="EMBL/GenBank/DDBJ databases">
        <title>Sphingomonas ginsenosidimutans KACC 14949, whole genome shotgun sequence.</title>
        <authorList>
            <person name="Feng G."/>
            <person name="Zhu H."/>
        </authorList>
    </citation>
    <scope>NUCLEOTIDE SEQUENCE [LARGE SCALE GENOMIC DNA]</scope>
    <source>
        <strain evidence="5 6">KACC 14949</strain>
    </source>
</reference>
<keyword evidence="6" id="KW-1185">Reference proteome</keyword>
<sequence>MAAAGGMAAGAALTRAGPAVAATGAAPVAPPLPPLPVVWGQARSIPLWPKGVPGSGFTRQPAEPGDTIYIRNVAAPDLRVFRPRESNGRALLSIPGGAYRLVSIVNEGVDVAARMTAKGYTVFVLTYRLPGEGWADRADVPLQDAQRAMRVIRSVAGEYGFDPAQVSVVGFSAGGHLAASLATGFAEPLAPGVDAIDRLDARPATAALIYPVISHAAGIGHALSTQLLLGDAPGAALVERRSPALHVTAQTPPTFLVHSLDDPAVPPENSRIMMRALEAAKRPVEAHFFQEGGHGYGTGDPALPAHYWPDLLAAWIARQPR</sequence>
<dbReference type="GO" id="GO:0008236">
    <property type="term" value="F:serine-type peptidase activity"/>
    <property type="evidence" value="ECO:0007669"/>
    <property type="project" value="InterPro"/>
</dbReference>
<evidence type="ECO:0000256" key="1">
    <source>
        <dbReference type="ARBA" id="ARBA00022801"/>
    </source>
</evidence>
<feature type="domain" description="BD-FAE-like" evidence="4">
    <location>
        <begin position="86"/>
        <end position="183"/>
    </location>
</feature>
<dbReference type="InterPro" id="IPR029058">
    <property type="entry name" value="AB_hydrolase_fold"/>
</dbReference>
<evidence type="ECO:0000259" key="3">
    <source>
        <dbReference type="Pfam" id="PF00326"/>
    </source>
</evidence>
<gene>
    <name evidence="5" type="ORF">COA17_10490</name>
</gene>
<organism evidence="5 6">
    <name type="scientific">Sphingomonas ginsenosidimutans</name>
    <dbReference type="NCBI Taxonomy" id="862134"/>
    <lineage>
        <taxon>Bacteria</taxon>
        <taxon>Pseudomonadati</taxon>
        <taxon>Pseudomonadota</taxon>
        <taxon>Alphaproteobacteria</taxon>
        <taxon>Sphingomonadales</taxon>
        <taxon>Sphingomonadaceae</taxon>
        <taxon>Sphingomonas</taxon>
    </lineage>
</organism>
<feature type="chain" id="PRO_5012856415" evidence="2">
    <location>
        <begin position="22"/>
        <end position="321"/>
    </location>
</feature>
<dbReference type="InterPro" id="IPR001375">
    <property type="entry name" value="Peptidase_S9_cat"/>
</dbReference>
<evidence type="ECO:0000256" key="2">
    <source>
        <dbReference type="SAM" id="SignalP"/>
    </source>
</evidence>
<evidence type="ECO:0000313" key="6">
    <source>
        <dbReference type="Proteomes" id="UP000218784"/>
    </source>
</evidence>
<proteinExistence type="predicted"/>
<feature type="signal peptide" evidence="2">
    <location>
        <begin position="1"/>
        <end position="21"/>
    </location>
</feature>
<dbReference type="GO" id="GO:0006508">
    <property type="term" value="P:proteolysis"/>
    <property type="evidence" value="ECO:0007669"/>
    <property type="project" value="InterPro"/>
</dbReference>
<dbReference type="EMBL" id="NWVD01000003">
    <property type="protein sequence ID" value="PCG09365.1"/>
    <property type="molecule type" value="Genomic_DNA"/>
</dbReference>
<dbReference type="Pfam" id="PF20434">
    <property type="entry name" value="BD-FAE"/>
    <property type="match status" value="1"/>
</dbReference>
<keyword evidence="1 5" id="KW-0378">Hydrolase</keyword>